<dbReference type="AlphaFoldDB" id="A0AAU9QBU1"/>
<keyword evidence="1" id="KW-1133">Transmembrane helix</keyword>
<comment type="caution">
    <text evidence="2">The sequence shown here is derived from an EMBL/GenBank/DDBJ whole genome shotgun (WGS) entry which is preliminary data.</text>
</comment>
<name>A0AAU9QBU1_9VIBR</name>
<keyword evidence="1" id="KW-0472">Membrane</keyword>
<accession>A0AAU9QBU1</accession>
<reference evidence="2" key="1">
    <citation type="submission" date="2022-01" db="EMBL/GenBank/DDBJ databases">
        <authorList>
            <person name="Lagorce A."/>
        </authorList>
    </citation>
    <scope>NUCLEOTIDE SEQUENCE</scope>
    <source>
        <strain evidence="2">Th15_F1_D04</strain>
    </source>
</reference>
<dbReference type="Proteomes" id="UP001295420">
    <property type="component" value="Unassembled WGS sequence"/>
</dbReference>
<organism evidence="2 3">
    <name type="scientific">Vibrio owensii</name>
    <dbReference type="NCBI Taxonomy" id="696485"/>
    <lineage>
        <taxon>Bacteria</taxon>
        <taxon>Pseudomonadati</taxon>
        <taxon>Pseudomonadota</taxon>
        <taxon>Gammaproteobacteria</taxon>
        <taxon>Vibrionales</taxon>
        <taxon>Vibrionaceae</taxon>
        <taxon>Vibrio</taxon>
    </lineage>
</organism>
<evidence type="ECO:0000256" key="1">
    <source>
        <dbReference type="SAM" id="Phobius"/>
    </source>
</evidence>
<dbReference type="EMBL" id="CAKMTQ010000067">
    <property type="protein sequence ID" value="CAH1541770.1"/>
    <property type="molecule type" value="Genomic_DNA"/>
</dbReference>
<evidence type="ECO:0008006" key="4">
    <source>
        <dbReference type="Google" id="ProtNLM"/>
    </source>
</evidence>
<proteinExistence type="predicted"/>
<sequence length="63" mass="7429">MEVMGLVKVVIKVLMAFFVDVLAILVMVLFALGLILEFLYLDAKLSFKRWHRRSWQSSSKRRE</sequence>
<keyword evidence="1" id="KW-0812">Transmembrane</keyword>
<evidence type="ECO:0000313" key="2">
    <source>
        <dbReference type="EMBL" id="CAH1541770.1"/>
    </source>
</evidence>
<protein>
    <recommendedName>
        <fullName evidence="4">DUF3149 domain-containing protein</fullName>
    </recommendedName>
</protein>
<feature type="transmembrane region" description="Helical" evidence="1">
    <location>
        <begin position="13"/>
        <end position="41"/>
    </location>
</feature>
<evidence type="ECO:0000313" key="3">
    <source>
        <dbReference type="Proteomes" id="UP001295420"/>
    </source>
</evidence>
<gene>
    <name evidence="2" type="ORF">THF1D04_70159</name>
</gene>